<dbReference type="SUPFAM" id="SSF51197">
    <property type="entry name" value="Clavaminate synthase-like"/>
    <property type="match status" value="1"/>
</dbReference>
<proteinExistence type="predicted"/>
<evidence type="ECO:0000313" key="3">
    <source>
        <dbReference type="Proteomes" id="UP000604046"/>
    </source>
</evidence>
<sequence length="602" mass="65011">MLPQPTLYTSMAGVAPPGPPVPALDPNLEQFIRQGYLVLPPAGSPQLHGTIYSKAWAINAKGPEETWKLADGVLAAIPELQQVLEVPHVRQALTGVLGDGYMLHGHRHLHVSSDNNQMWHKDSYWGFRKIRKHRPRWLMMLYYPQETTIDMGPTCIMAGSQYWTKNTEHSAYGEDILLPHSGVQSMFLPPGSPSLQSRALQEAKANYLKQDAGLVQDLELTVPAGTCVLMHYDLFHRASSRLPGSPAPERFLVKFQFLRTTEPCPSAHGVLPPSNPAPHQLEPILGDIRAWYCGIQADHPEHGQHESLLSERAKDAEILSGDYGEVEKVAAAYRLGRVGARQLLARALTAEDEGTARAAAYGLTAAGPSATTSVLPLLSAGASNRVRRLAAFVVGETAKPEVSTIATLGRALSEESSNEAKCELLEAIGLVGARARSLGHDDLCNACMLEVLPFLEQSGAAWAKTQTGECAAYAILLAAGLKGQVPPPVLTRLVSVATASHCDHLLATFASEVLRRSGTASHTQYAPPGSQPPSREWPPAKRTQVRPPISLGSLAVKVAPAAPVAPRRPSEPKIAYVVRRPTDPFGQESNVGWTTPEIRLSP</sequence>
<dbReference type="Gene3D" id="1.25.10.10">
    <property type="entry name" value="Leucine-rich Repeat Variant"/>
    <property type="match status" value="1"/>
</dbReference>
<reference evidence="2" key="1">
    <citation type="submission" date="2021-02" db="EMBL/GenBank/DDBJ databases">
        <authorList>
            <person name="Dougan E. K."/>
            <person name="Rhodes N."/>
            <person name="Thang M."/>
            <person name="Chan C."/>
        </authorList>
    </citation>
    <scope>NUCLEOTIDE SEQUENCE</scope>
</reference>
<accession>A0A812HXL8</accession>
<feature type="region of interest" description="Disordered" evidence="1">
    <location>
        <begin position="519"/>
        <end position="544"/>
    </location>
</feature>
<evidence type="ECO:0000256" key="1">
    <source>
        <dbReference type="SAM" id="MobiDB-lite"/>
    </source>
</evidence>
<organism evidence="2 3">
    <name type="scientific">Symbiodinium natans</name>
    <dbReference type="NCBI Taxonomy" id="878477"/>
    <lineage>
        <taxon>Eukaryota</taxon>
        <taxon>Sar</taxon>
        <taxon>Alveolata</taxon>
        <taxon>Dinophyceae</taxon>
        <taxon>Suessiales</taxon>
        <taxon>Symbiodiniaceae</taxon>
        <taxon>Symbiodinium</taxon>
    </lineage>
</organism>
<dbReference type="AlphaFoldDB" id="A0A812HXL8"/>
<dbReference type="Gene3D" id="2.60.120.620">
    <property type="entry name" value="q2cbj1_9rhob like domain"/>
    <property type="match status" value="1"/>
</dbReference>
<feature type="region of interest" description="Disordered" evidence="1">
    <location>
        <begin position="579"/>
        <end position="602"/>
    </location>
</feature>
<comment type="caution">
    <text evidence="2">The sequence shown here is derived from an EMBL/GenBank/DDBJ whole genome shotgun (WGS) entry which is preliminary data.</text>
</comment>
<dbReference type="InterPro" id="IPR008775">
    <property type="entry name" value="Phytyl_CoA_dOase-like"/>
</dbReference>
<dbReference type="OrthoDB" id="10256432at2759"/>
<name>A0A812HXL8_9DINO</name>
<dbReference type="InterPro" id="IPR011989">
    <property type="entry name" value="ARM-like"/>
</dbReference>
<evidence type="ECO:0000313" key="2">
    <source>
        <dbReference type="EMBL" id="CAE6966061.1"/>
    </source>
</evidence>
<protein>
    <recommendedName>
        <fullName evidence="4">Phytanoyl-CoA dioxygenase</fullName>
    </recommendedName>
</protein>
<dbReference type="EMBL" id="CAJNDS010000122">
    <property type="protein sequence ID" value="CAE6966061.1"/>
    <property type="molecule type" value="Genomic_DNA"/>
</dbReference>
<gene>
    <name evidence="2" type="ORF">SNAT2548_LOCUS2190</name>
</gene>
<dbReference type="Proteomes" id="UP000604046">
    <property type="component" value="Unassembled WGS sequence"/>
</dbReference>
<keyword evidence="3" id="KW-1185">Reference proteome</keyword>
<dbReference type="Pfam" id="PF05721">
    <property type="entry name" value="PhyH"/>
    <property type="match status" value="1"/>
</dbReference>
<evidence type="ECO:0008006" key="4">
    <source>
        <dbReference type="Google" id="ProtNLM"/>
    </source>
</evidence>